<feature type="chain" id="PRO_5041682499" evidence="1">
    <location>
        <begin position="40"/>
        <end position="368"/>
    </location>
</feature>
<reference evidence="2" key="2">
    <citation type="submission" date="2022-12" db="EMBL/GenBank/DDBJ databases">
        <authorList>
            <person name="Sun Q."/>
            <person name="Zhou Y."/>
        </authorList>
    </citation>
    <scope>NUCLEOTIDE SEQUENCE</scope>
    <source>
        <strain evidence="2">CGMCC 1.15034</strain>
    </source>
</reference>
<proteinExistence type="predicted"/>
<reference evidence="2" key="1">
    <citation type="journal article" date="2014" name="Int. J. Syst. Evol. Microbiol.">
        <title>Complete genome sequence of Corynebacterium casei LMG S-19264T (=DSM 44701T), isolated from a smear-ripened cheese.</title>
        <authorList>
            <consortium name="US DOE Joint Genome Institute (JGI-PGF)"/>
            <person name="Walter F."/>
            <person name="Albersmeier A."/>
            <person name="Kalinowski J."/>
            <person name="Ruckert C."/>
        </authorList>
    </citation>
    <scope>NUCLEOTIDE SEQUENCE</scope>
    <source>
        <strain evidence="2">CGMCC 1.15034</strain>
    </source>
</reference>
<dbReference type="Proteomes" id="UP000625079">
    <property type="component" value="Unassembled WGS sequence"/>
</dbReference>
<comment type="caution">
    <text evidence="2">The sequence shown here is derived from an EMBL/GenBank/DDBJ whole genome shotgun (WGS) entry which is preliminary data.</text>
</comment>
<evidence type="ECO:0000256" key="1">
    <source>
        <dbReference type="SAM" id="SignalP"/>
    </source>
</evidence>
<organism evidence="2 3">
    <name type="scientific">Bradyrhizobium guangdongense</name>
    <dbReference type="NCBI Taxonomy" id="1325090"/>
    <lineage>
        <taxon>Bacteria</taxon>
        <taxon>Pseudomonadati</taxon>
        <taxon>Pseudomonadota</taxon>
        <taxon>Alphaproteobacteria</taxon>
        <taxon>Hyphomicrobiales</taxon>
        <taxon>Nitrobacteraceae</taxon>
        <taxon>Bradyrhizobium</taxon>
    </lineage>
</organism>
<dbReference type="AlphaFoldDB" id="A0AA87VZ85"/>
<sequence>MTMNLRERRELAMGQRCRAAAAAAVLGLLLLTTPAASRAQPLTSTQADAQAAYDRALADFKSILAERRRQIETRQPLPNLPGQALYLARVAVISTYKDLTDAMPSRIGKPNKFGIPPAYFDAAIEPLVDEYADIFDIMEAPPEDAQNSATPFKDVIDLGTAIARAKGLASKDAEAAGRISLGLFYAETNGKQNVRNARSNTYMGSFQTGPSEDRNGQRKWAAIKGTIATLDPALSARDDKEEARSRGTDRRFNHWTNVRDGLMNAHADLFREIPTIVKTLPDPIDQMKLFELIQIVPTPTRSALSSGDLLNYRVSNPTIMKHLRNNSIFAFGKTDRARSSASFREILGAMWPFKRKFEKAMVKYAEIK</sequence>
<evidence type="ECO:0000313" key="3">
    <source>
        <dbReference type="Proteomes" id="UP000625079"/>
    </source>
</evidence>
<gene>
    <name evidence="2" type="ORF">GCM10010987_03580</name>
</gene>
<dbReference type="EMBL" id="BMHC01000001">
    <property type="protein sequence ID" value="GGI19293.1"/>
    <property type="molecule type" value="Genomic_DNA"/>
</dbReference>
<evidence type="ECO:0000313" key="2">
    <source>
        <dbReference type="EMBL" id="GGI19293.1"/>
    </source>
</evidence>
<accession>A0AA87VZ85</accession>
<protein>
    <submittedName>
        <fullName evidence="2">Uncharacterized protein</fullName>
    </submittedName>
</protein>
<keyword evidence="1" id="KW-0732">Signal</keyword>
<name>A0AA87VZ85_9BRAD</name>
<feature type="signal peptide" evidence="1">
    <location>
        <begin position="1"/>
        <end position="39"/>
    </location>
</feature>